<keyword evidence="1" id="KW-0812">Transmembrane</keyword>
<protein>
    <recommendedName>
        <fullName evidence="4">Type 4a pilus biogenesis protein PilO</fullName>
    </recommendedName>
</protein>
<comment type="caution">
    <text evidence="2">The sequence shown here is derived from an EMBL/GenBank/DDBJ whole genome shotgun (WGS) entry which is preliminary data.</text>
</comment>
<feature type="transmembrane region" description="Helical" evidence="1">
    <location>
        <begin position="23"/>
        <end position="43"/>
    </location>
</feature>
<dbReference type="Gene3D" id="3.30.70.60">
    <property type="match status" value="1"/>
</dbReference>
<evidence type="ECO:0000256" key="1">
    <source>
        <dbReference type="SAM" id="Phobius"/>
    </source>
</evidence>
<organism evidence="2 3">
    <name type="scientific">Candidatus Veblenbacteria bacterium RIFOXYC1_FULL_42_9</name>
    <dbReference type="NCBI Taxonomy" id="1802427"/>
    <lineage>
        <taxon>Bacteria</taxon>
        <taxon>Candidatus Vebleniibacteriota</taxon>
    </lineage>
</organism>
<sequence length="211" mass="23397">MPPVQSPNLNNPEAEVKKPRRSLWPVAIGVAVLILLAGWWFLWRSAWQELKALPDLSSYESTRTLAQEELSSLKKLNDDFSKLSANDRQRLDLALPHGQDLPNLLAQLEGIAEATGFIINEIGFTEEREVPTTPVVVEATTTIVSPVTEAKKLTVQFSIQGGDYIDLKKFVNEVEQSLRLMQLTALSFTAQQAGSTGAVYTLSLRTVYLTN</sequence>
<reference evidence="2 3" key="1">
    <citation type="journal article" date="2016" name="Nat. Commun.">
        <title>Thousands of microbial genomes shed light on interconnected biogeochemical processes in an aquifer system.</title>
        <authorList>
            <person name="Anantharaman K."/>
            <person name="Brown C.T."/>
            <person name="Hug L.A."/>
            <person name="Sharon I."/>
            <person name="Castelle C.J."/>
            <person name="Probst A.J."/>
            <person name="Thomas B.C."/>
            <person name="Singh A."/>
            <person name="Wilkins M.J."/>
            <person name="Karaoz U."/>
            <person name="Brodie E.L."/>
            <person name="Williams K.H."/>
            <person name="Hubbard S.S."/>
            <person name="Banfield J.F."/>
        </authorList>
    </citation>
    <scope>NUCLEOTIDE SEQUENCE [LARGE SCALE GENOMIC DNA]</scope>
</reference>
<dbReference type="EMBL" id="MHTD01000053">
    <property type="protein sequence ID" value="OHA54874.1"/>
    <property type="molecule type" value="Genomic_DNA"/>
</dbReference>
<evidence type="ECO:0000313" key="3">
    <source>
        <dbReference type="Proteomes" id="UP000178199"/>
    </source>
</evidence>
<dbReference type="Proteomes" id="UP000178199">
    <property type="component" value="Unassembled WGS sequence"/>
</dbReference>
<evidence type="ECO:0000313" key="2">
    <source>
        <dbReference type="EMBL" id="OHA54874.1"/>
    </source>
</evidence>
<evidence type="ECO:0008006" key="4">
    <source>
        <dbReference type="Google" id="ProtNLM"/>
    </source>
</evidence>
<dbReference type="AlphaFoldDB" id="A0A1G2Q2T3"/>
<accession>A0A1G2Q2T3</accession>
<gene>
    <name evidence="2" type="ORF">A2429_02830</name>
</gene>
<proteinExistence type="predicted"/>
<name>A0A1G2Q2T3_9BACT</name>
<keyword evidence="1" id="KW-1133">Transmembrane helix</keyword>
<dbReference type="InterPro" id="IPR014717">
    <property type="entry name" value="Transl_elong_EF1B/ribsomal_bS6"/>
</dbReference>
<keyword evidence="1" id="KW-0472">Membrane</keyword>